<feature type="region of interest" description="Disordered" evidence="1">
    <location>
        <begin position="36"/>
        <end position="62"/>
    </location>
</feature>
<gene>
    <name evidence="2" type="ORF">PBY51_006055</name>
</gene>
<evidence type="ECO:0000313" key="3">
    <source>
        <dbReference type="Proteomes" id="UP001346869"/>
    </source>
</evidence>
<dbReference type="Proteomes" id="UP001346869">
    <property type="component" value="Unassembled WGS sequence"/>
</dbReference>
<keyword evidence="3" id="KW-1185">Reference proteome</keyword>
<sequence>MILRVLSTQSMYKLQVKDTASDSAASSLGVLANIETRDFPPSTPHTSAVNRPHQSLSAARRGWPCRKRSSISIISQTDPPLAPLRTWLTLCQCRSGVNEGSVPSNITVGAEPEERKLLHYAQSN</sequence>
<feature type="compositionally biased region" description="Polar residues" evidence="1">
    <location>
        <begin position="44"/>
        <end position="57"/>
    </location>
</feature>
<evidence type="ECO:0000256" key="1">
    <source>
        <dbReference type="SAM" id="MobiDB-lite"/>
    </source>
</evidence>
<proteinExistence type="predicted"/>
<protein>
    <submittedName>
        <fullName evidence="2">Uncharacterized protein</fullName>
    </submittedName>
</protein>
<evidence type="ECO:0000313" key="2">
    <source>
        <dbReference type="EMBL" id="KAK5848441.1"/>
    </source>
</evidence>
<reference evidence="2 3" key="2">
    <citation type="journal article" date="2023" name="Mol. Biol. Evol.">
        <title>Genomics of Secondarily Temperate Adaptation in the Only Non-Antarctic Icefish.</title>
        <authorList>
            <person name="Rivera-Colon A.G."/>
            <person name="Rayamajhi N."/>
            <person name="Minhas B.F."/>
            <person name="Madrigal G."/>
            <person name="Bilyk K.T."/>
            <person name="Yoon V."/>
            <person name="Hune M."/>
            <person name="Gregory S."/>
            <person name="Cheng C.H.C."/>
            <person name="Catchen J.M."/>
        </authorList>
    </citation>
    <scope>NUCLEOTIDE SEQUENCE [LARGE SCALE GENOMIC DNA]</scope>
    <source>
        <strain evidence="2">JMC-PN-2008</strain>
    </source>
</reference>
<accession>A0AAN7ZVC7</accession>
<name>A0AAN7ZVC7_ELEMC</name>
<dbReference type="AlphaFoldDB" id="A0AAN7ZVC7"/>
<comment type="caution">
    <text evidence="2">The sequence shown here is derived from an EMBL/GenBank/DDBJ whole genome shotgun (WGS) entry which is preliminary data.</text>
</comment>
<dbReference type="EMBL" id="JAUZQC010000025">
    <property type="protein sequence ID" value="KAK5848441.1"/>
    <property type="molecule type" value="Genomic_DNA"/>
</dbReference>
<organism evidence="2 3">
    <name type="scientific">Eleginops maclovinus</name>
    <name type="common">Patagonian blennie</name>
    <name type="synonym">Eleginus maclovinus</name>
    <dbReference type="NCBI Taxonomy" id="56733"/>
    <lineage>
        <taxon>Eukaryota</taxon>
        <taxon>Metazoa</taxon>
        <taxon>Chordata</taxon>
        <taxon>Craniata</taxon>
        <taxon>Vertebrata</taxon>
        <taxon>Euteleostomi</taxon>
        <taxon>Actinopterygii</taxon>
        <taxon>Neopterygii</taxon>
        <taxon>Teleostei</taxon>
        <taxon>Neoteleostei</taxon>
        <taxon>Acanthomorphata</taxon>
        <taxon>Eupercaria</taxon>
        <taxon>Perciformes</taxon>
        <taxon>Notothenioidei</taxon>
        <taxon>Eleginopidae</taxon>
        <taxon>Eleginops</taxon>
    </lineage>
</organism>
<reference evidence="2 3" key="1">
    <citation type="journal article" date="2023" name="Genes (Basel)">
        <title>Chromosome-Level Genome Assembly and Circadian Gene Repertoire of the Patagonia Blennie Eleginops maclovinus-The Closest Ancestral Proxy of Antarctic Cryonotothenioids.</title>
        <authorList>
            <person name="Cheng C.C."/>
            <person name="Rivera-Colon A.G."/>
            <person name="Minhas B.F."/>
            <person name="Wilson L."/>
            <person name="Rayamajhi N."/>
            <person name="Vargas-Chacoff L."/>
            <person name="Catchen J.M."/>
        </authorList>
    </citation>
    <scope>NUCLEOTIDE SEQUENCE [LARGE SCALE GENOMIC DNA]</scope>
    <source>
        <strain evidence="2">JMC-PN-2008</strain>
    </source>
</reference>